<dbReference type="Gene3D" id="3.40.50.1820">
    <property type="entry name" value="alpha/beta hydrolase"/>
    <property type="match status" value="1"/>
</dbReference>
<feature type="region of interest" description="Disordered" evidence="1">
    <location>
        <begin position="159"/>
        <end position="183"/>
    </location>
</feature>
<organism evidence="3 4">
    <name type="scientific">Amedibacillus dolichus</name>
    <dbReference type="NCBI Taxonomy" id="31971"/>
    <lineage>
        <taxon>Bacteria</taxon>
        <taxon>Bacillati</taxon>
        <taxon>Bacillota</taxon>
        <taxon>Erysipelotrichia</taxon>
        <taxon>Erysipelotrichales</taxon>
        <taxon>Erysipelotrichaceae</taxon>
        <taxon>Amedibacillus</taxon>
    </lineage>
</organism>
<evidence type="ECO:0000256" key="1">
    <source>
        <dbReference type="SAM" id="MobiDB-lite"/>
    </source>
</evidence>
<evidence type="ECO:0008006" key="5">
    <source>
        <dbReference type="Google" id="ProtNLM"/>
    </source>
</evidence>
<accession>A0ABT7UCU1</accession>
<comment type="caution">
    <text evidence="3">The sequence shown here is derived from an EMBL/GenBank/DDBJ whole genome shotgun (WGS) entry which is preliminary data.</text>
</comment>
<sequence>MKVKRSLLAMLALGMILCGCVDTPNEEHVSDTTTTTAPDLDAHYAYTQEELFVERGENQIYGILYLPQDVQGPLPAVIYAHGYDVYEDIGDYTKDVLILHGDADTIVPPPLQSVHRTATIMQGSSYCPAEGMAFMATPSRKRSTPSCVICGTAITDRKNAHTEHTPTGEGHPLWTSNHKKTERKTRSFPRSVFVSFFMRAALRLHPCAGRRAPFHGSC</sequence>
<keyword evidence="4" id="KW-1185">Reference proteome</keyword>
<feature type="signal peptide" evidence="2">
    <location>
        <begin position="1"/>
        <end position="20"/>
    </location>
</feature>
<keyword evidence="2" id="KW-0732">Signal</keyword>
<reference evidence="3 4" key="1">
    <citation type="submission" date="2023-06" db="EMBL/GenBank/DDBJ databases">
        <title>Identification and characterization of horizontal gene transfer across gut microbiota members of farm animals based on homology search.</title>
        <authorList>
            <person name="Schwarzerova J."/>
            <person name="Nykrynova M."/>
            <person name="Jureckova K."/>
            <person name="Cejkova D."/>
            <person name="Rychlik I."/>
        </authorList>
    </citation>
    <scope>NUCLEOTIDE SEQUENCE [LARGE SCALE GENOMIC DNA]</scope>
    <source>
        <strain evidence="3 4">ET39</strain>
    </source>
</reference>
<dbReference type="RefSeq" id="WP_289607895.1">
    <property type="nucleotide sequence ID" value="NZ_JAUDCG010000029.1"/>
</dbReference>
<reference evidence="4" key="2">
    <citation type="submission" date="2023-06" db="EMBL/GenBank/DDBJ databases">
        <title>Identification and characterization of horizontal gene transfer across gut microbiota members of farm animals based on homology search.</title>
        <authorList>
            <person name="Zeman M."/>
            <person name="Kubasova T."/>
            <person name="Jahodarova E."/>
            <person name="Nykrynova M."/>
            <person name="Rychlik I."/>
        </authorList>
    </citation>
    <scope>NUCLEOTIDE SEQUENCE [LARGE SCALE GENOMIC DNA]</scope>
    <source>
        <strain evidence="4">ET39</strain>
    </source>
</reference>
<proteinExistence type="predicted"/>
<evidence type="ECO:0000313" key="3">
    <source>
        <dbReference type="EMBL" id="MDM8157443.1"/>
    </source>
</evidence>
<dbReference type="PROSITE" id="PS51257">
    <property type="entry name" value="PROKAR_LIPOPROTEIN"/>
    <property type="match status" value="1"/>
</dbReference>
<dbReference type="SUPFAM" id="SSF53474">
    <property type="entry name" value="alpha/beta-Hydrolases"/>
    <property type="match status" value="1"/>
</dbReference>
<dbReference type="Proteomes" id="UP001529340">
    <property type="component" value="Unassembled WGS sequence"/>
</dbReference>
<reference evidence="3 4" key="3">
    <citation type="submission" date="2023-06" db="EMBL/GenBank/DDBJ databases">
        <authorList>
            <person name="Zeman M."/>
            <person name="Kubasova T."/>
            <person name="Jahodarova E."/>
            <person name="Nykrynova M."/>
            <person name="Rychlik I."/>
        </authorList>
    </citation>
    <scope>NUCLEOTIDE SEQUENCE [LARGE SCALE GENOMIC DNA]</scope>
    <source>
        <strain evidence="3 4">ET39</strain>
    </source>
</reference>
<evidence type="ECO:0000313" key="4">
    <source>
        <dbReference type="Proteomes" id="UP001529340"/>
    </source>
</evidence>
<evidence type="ECO:0000256" key="2">
    <source>
        <dbReference type="SAM" id="SignalP"/>
    </source>
</evidence>
<dbReference type="InterPro" id="IPR029058">
    <property type="entry name" value="AB_hydrolase_fold"/>
</dbReference>
<feature type="chain" id="PRO_5045883055" description="Alpha/beta hydrolase" evidence="2">
    <location>
        <begin position="21"/>
        <end position="218"/>
    </location>
</feature>
<dbReference type="EMBL" id="JAUDCG010000029">
    <property type="protein sequence ID" value="MDM8157443.1"/>
    <property type="molecule type" value="Genomic_DNA"/>
</dbReference>
<name>A0ABT7UCU1_9FIRM</name>
<gene>
    <name evidence="3" type="ORF">QUV96_07320</name>
</gene>
<protein>
    <recommendedName>
        <fullName evidence="5">Alpha/beta hydrolase</fullName>
    </recommendedName>
</protein>